<dbReference type="PANTHER" id="PTHR10974:SF1">
    <property type="entry name" value="FI08016P-RELATED"/>
    <property type="match status" value="1"/>
</dbReference>
<dbReference type="PANTHER" id="PTHR10974">
    <property type="entry name" value="FI08016P-RELATED"/>
    <property type="match status" value="1"/>
</dbReference>
<accession>A0A085LIG2</accession>
<sequence>MVELADGPTVEHLKFFQDNGFLNDTVFIVFSDHGARFSSLRRTKQGKLEERNPFVSIILPPWFKEKFPT</sequence>
<dbReference type="InterPro" id="IPR017850">
    <property type="entry name" value="Alkaline_phosphatase_core_sf"/>
</dbReference>
<organism evidence="1 2">
    <name type="scientific">Trichuris suis</name>
    <name type="common">pig whipworm</name>
    <dbReference type="NCBI Taxonomy" id="68888"/>
    <lineage>
        <taxon>Eukaryota</taxon>
        <taxon>Metazoa</taxon>
        <taxon>Ecdysozoa</taxon>
        <taxon>Nematoda</taxon>
        <taxon>Enoplea</taxon>
        <taxon>Dorylaimia</taxon>
        <taxon>Trichinellida</taxon>
        <taxon>Trichuridae</taxon>
        <taxon>Trichuris</taxon>
    </lineage>
</organism>
<evidence type="ECO:0000313" key="2">
    <source>
        <dbReference type="Proteomes" id="UP000030764"/>
    </source>
</evidence>
<proteinExistence type="predicted"/>
<keyword evidence="2" id="KW-1185">Reference proteome</keyword>
<dbReference type="Proteomes" id="UP000030764">
    <property type="component" value="Unassembled WGS sequence"/>
</dbReference>
<name>A0A085LIG2_9BILA</name>
<dbReference type="AlphaFoldDB" id="A0A085LIG2"/>
<protein>
    <recommendedName>
        <fullName evidence="3">Sulfatase N-terminal domain-containing protein</fullName>
    </recommendedName>
</protein>
<gene>
    <name evidence="1" type="ORF">M513_14366</name>
</gene>
<dbReference type="GO" id="GO:0005615">
    <property type="term" value="C:extracellular space"/>
    <property type="evidence" value="ECO:0007669"/>
    <property type="project" value="TreeGrafter"/>
</dbReference>
<feature type="non-terminal residue" evidence="1">
    <location>
        <position position="69"/>
    </location>
</feature>
<evidence type="ECO:0008006" key="3">
    <source>
        <dbReference type="Google" id="ProtNLM"/>
    </source>
</evidence>
<reference evidence="1 2" key="1">
    <citation type="journal article" date="2014" name="Nat. Genet.">
        <title>Genome and transcriptome of the porcine whipworm Trichuris suis.</title>
        <authorList>
            <person name="Jex A.R."/>
            <person name="Nejsum P."/>
            <person name="Schwarz E.M."/>
            <person name="Hu L."/>
            <person name="Young N.D."/>
            <person name="Hall R.S."/>
            <person name="Korhonen P.K."/>
            <person name="Liao S."/>
            <person name="Thamsborg S."/>
            <person name="Xia J."/>
            <person name="Xu P."/>
            <person name="Wang S."/>
            <person name="Scheerlinck J.P."/>
            <person name="Hofmann A."/>
            <person name="Sternberg P.W."/>
            <person name="Wang J."/>
            <person name="Gasser R.B."/>
        </authorList>
    </citation>
    <scope>NUCLEOTIDE SEQUENCE [LARGE SCALE GENOMIC DNA]</scope>
    <source>
        <strain evidence="1">DCEP-RM93M</strain>
    </source>
</reference>
<evidence type="ECO:0000313" key="1">
    <source>
        <dbReference type="EMBL" id="KFD44758.1"/>
    </source>
</evidence>
<dbReference type="InterPro" id="IPR004245">
    <property type="entry name" value="DUF229"/>
</dbReference>
<dbReference type="EMBL" id="KL364803">
    <property type="protein sequence ID" value="KFD44758.1"/>
    <property type="molecule type" value="Genomic_DNA"/>
</dbReference>
<dbReference type="SUPFAM" id="SSF53649">
    <property type="entry name" value="Alkaline phosphatase-like"/>
    <property type="match status" value="1"/>
</dbReference>
<dbReference type="Pfam" id="PF02995">
    <property type="entry name" value="DUF229"/>
    <property type="match status" value="1"/>
</dbReference>